<dbReference type="EMBL" id="BMOD01000012">
    <property type="protein sequence ID" value="GGJ42276.1"/>
    <property type="molecule type" value="Genomic_DNA"/>
</dbReference>
<dbReference type="PANTHER" id="PTHR40079:SF4">
    <property type="entry name" value="GH26 DOMAIN-CONTAINING PROTEIN-RELATED"/>
    <property type="match status" value="1"/>
</dbReference>
<dbReference type="InterPro" id="IPR008979">
    <property type="entry name" value="Galactose-bd-like_sf"/>
</dbReference>
<dbReference type="InterPro" id="IPR000805">
    <property type="entry name" value="Glyco_hydro_26"/>
</dbReference>
<keyword evidence="6" id="KW-0732">Signal</keyword>
<dbReference type="PANTHER" id="PTHR40079">
    <property type="entry name" value="MANNAN ENDO-1,4-BETA-MANNOSIDASE E-RELATED"/>
    <property type="match status" value="1"/>
</dbReference>
<name>A0ABQ2D2D5_9DEIO</name>
<proteinExistence type="inferred from homology"/>
<dbReference type="Gene3D" id="3.40.50.1820">
    <property type="entry name" value="alpha/beta hydrolase"/>
    <property type="match status" value="1"/>
</dbReference>
<dbReference type="Gene3D" id="2.60.120.260">
    <property type="entry name" value="Galactose-binding domain-like"/>
    <property type="match status" value="1"/>
</dbReference>
<evidence type="ECO:0008006" key="11">
    <source>
        <dbReference type="Google" id="ProtNLM"/>
    </source>
</evidence>
<dbReference type="SUPFAM" id="SSF49785">
    <property type="entry name" value="Galactose-binding domain-like"/>
    <property type="match status" value="1"/>
</dbReference>
<sequence length="727" mass="79611">MKKTALLLLPVLLGACGSLNPQTHTERSSQVIPQDLISDTTSQLLETLKTTRGVKVLSGQHNREPNSDPTRWTRYVQSTTGKTPAVWGGDFLFSSSDIAARPTLIAEAKRQWQAGSLVTLTWNVCPPTVTEPCNWDSNGILADLTDAQWSQLITPGTGLYNAWLARLDRIVPSLQDLKNNNVPVLWRFGRDLNDGWSWWGGRPGANGSRKLYQITRDYLTGTKGLSNLIWVWNVKDVNMGTVSDYWPGEGYVDALGLNVWSKAAPSSTDYSTLVSLSGGRPIALTEVTQVPSPALLAAQPRWSWFMVWAESAQNSNTTAALNTTYSDAKVVSQDRTDLNINLNLALNRPVTASSQESTQNAPANVTDGDLNTRWSSSYADNQSLTIDLGQTRTINRVELKWEAAYASQYQVQVSLDKTTFTTVHSNYAADGGTDQIYLAPTQARYVRLYSIKRATSYGSSLWEMGVYGRIQPVAGSNAISRLAAATTVGTGGSWAKNSITVNNFNLPYQLYTPTTQPSSNQLPLIIHLHGSGEAGTDNVLQMMAGTHNGPQYFTDPNYQKVQAAYVLAPQTPVAIRWASTGIPEYNLDTTPETVSMTALQKLIENLVATLPNVDPDRVYFAGLSRGGQGVWWAAMTRANQWGAILPIAGSGSPNHASRLKDLAVWAFHATNDNTTSVQYTRNMVNGILAAGGNKVKFTEVPTGDHQAGWETAYGTMDAFNWLIRYRR</sequence>
<evidence type="ECO:0000313" key="9">
    <source>
        <dbReference type="EMBL" id="GGJ42276.1"/>
    </source>
</evidence>
<organism evidence="9 10">
    <name type="scientific">Deinococcus roseus</name>
    <dbReference type="NCBI Taxonomy" id="392414"/>
    <lineage>
        <taxon>Bacteria</taxon>
        <taxon>Thermotogati</taxon>
        <taxon>Deinococcota</taxon>
        <taxon>Deinococci</taxon>
        <taxon>Deinococcales</taxon>
        <taxon>Deinococcaceae</taxon>
        <taxon>Deinococcus</taxon>
    </lineage>
</organism>
<dbReference type="InterPro" id="IPR000421">
    <property type="entry name" value="FA58C"/>
</dbReference>
<keyword evidence="3" id="KW-0326">Glycosidase</keyword>
<evidence type="ECO:0000256" key="6">
    <source>
        <dbReference type="SAM" id="SignalP"/>
    </source>
</evidence>
<comment type="caution">
    <text evidence="4">Lacks conserved residue(s) required for the propagation of feature annotation.</text>
</comment>
<dbReference type="Pfam" id="PF02156">
    <property type="entry name" value="Glyco_hydro_26"/>
    <property type="match status" value="1"/>
</dbReference>
<dbReference type="Pfam" id="PF00754">
    <property type="entry name" value="F5_F8_type_C"/>
    <property type="match status" value="1"/>
</dbReference>
<feature type="region of interest" description="Disordered" evidence="5">
    <location>
        <begin position="351"/>
        <end position="370"/>
    </location>
</feature>
<reference evidence="10" key="1">
    <citation type="journal article" date="2019" name="Int. J. Syst. Evol. Microbiol.">
        <title>The Global Catalogue of Microorganisms (GCM) 10K type strain sequencing project: providing services to taxonomists for standard genome sequencing and annotation.</title>
        <authorList>
            <consortium name="The Broad Institute Genomics Platform"/>
            <consortium name="The Broad Institute Genome Sequencing Center for Infectious Disease"/>
            <person name="Wu L."/>
            <person name="Ma J."/>
        </authorList>
    </citation>
    <scope>NUCLEOTIDE SEQUENCE [LARGE SCALE GENOMIC DNA]</scope>
    <source>
        <strain evidence="10">JCM 14370</strain>
    </source>
</reference>
<evidence type="ECO:0000313" key="10">
    <source>
        <dbReference type="Proteomes" id="UP000632222"/>
    </source>
</evidence>
<dbReference type="InterPro" id="IPR017853">
    <property type="entry name" value="GH"/>
</dbReference>
<comment type="caution">
    <text evidence="9">The sequence shown here is derived from an EMBL/GenBank/DDBJ whole genome shotgun (WGS) entry which is preliminary data.</text>
</comment>
<feature type="signal peptide" evidence="6">
    <location>
        <begin position="1"/>
        <end position="21"/>
    </location>
</feature>
<dbReference type="Proteomes" id="UP000632222">
    <property type="component" value="Unassembled WGS sequence"/>
</dbReference>
<accession>A0ABQ2D2D5</accession>
<protein>
    <recommendedName>
        <fullName evidence="11">F5/8 type C domain-containing protein</fullName>
    </recommendedName>
</protein>
<dbReference type="SUPFAM" id="SSF51445">
    <property type="entry name" value="(Trans)glycosidases"/>
    <property type="match status" value="1"/>
</dbReference>
<evidence type="ECO:0000259" key="8">
    <source>
        <dbReference type="PROSITE" id="PS51764"/>
    </source>
</evidence>
<dbReference type="Gene3D" id="3.20.20.80">
    <property type="entry name" value="Glycosidases"/>
    <property type="match status" value="1"/>
</dbReference>
<feature type="domain" description="F5/8 type C" evidence="7">
    <location>
        <begin position="333"/>
        <end position="469"/>
    </location>
</feature>
<keyword evidence="2" id="KW-0378">Hydrolase</keyword>
<dbReference type="PRINTS" id="PR00739">
    <property type="entry name" value="GLHYDRLASE26"/>
</dbReference>
<dbReference type="PROSITE" id="PS51764">
    <property type="entry name" value="GH26"/>
    <property type="match status" value="1"/>
</dbReference>
<dbReference type="InterPro" id="IPR022790">
    <property type="entry name" value="GH26_dom"/>
</dbReference>
<feature type="compositionally biased region" description="Polar residues" evidence="5">
    <location>
        <begin position="351"/>
        <end position="363"/>
    </location>
</feature>
<evidence type="ECO:0000256" key="5">
    <source>
        <dbReference type="SAM" id="MobiDB-lite"/>
    </source>
</evidence>
<evidence type="ECO:0000256" key="2">
    <source>
        <dbReference type="ARBA" id="ARBA00022801"/>
    </source>
</evidence>
<feature type="domain" description="GH26" evidence="8">
    <location>
        <begin position="39"/>
        <end position="334"/>
    </location>
</feature>
<dbReference type="PROSITE" id="PS51257">
    <property type="entry name" value="PROKAR_LIPOPROTEIN"/>
    <property type="match status" value="1"/>
</dbReference>
<comment type="similarity">
    <text evidence="1 4">Belongs to the glycosyl hydrolase 26 family.</text>
</comment>
<dbReference type="RefSeq" id="WP_189003808.1">
    <property type="nucleotide sequence ID" value="NZ_BMOD01000012.1"/>
</dbReference>
<evidence type="ECO:0000256" key="1">
    <source>
        <dbReference type="ARBA" id="ARBA00007754"/>
    </source>
</evidence>
<dbReference type="SUPFAM" id="SSF53474">
    <property type="entry name" value="alpha/beta-Hydrolases"/>
    <property type="match status" value="1"/>
</dbReference>
<gene>
    <name evidence="9" type="ORF">GCM10008938_30410</name>
</gene>
<dbReference type="InterPro" id="IPR029058">
    <property type="entry name" value="AB_hydrolase_fold"/>
</dbReference>
<feature type="chain" id="PRO_5047006840" description="F5/8 type C domain-containing protein" evidence="6">
    <location>
        <begin position="22"/>
        <end position="727"/>
    </location>
</feature>
<evidence type="ECO:0000256" key="3">
    <source>
        <dbReference type="ARBA" id="ARBA00023295"/>
    </source>
</evidence>
<dbReference type="PROSITE" id="PS50022">
    <property type="entry name" value="FA58C_3"/>
    <property type="match status" value="1"/>
</dbReference>
<evidence type="ECO:0000256" key="4">
    <source>
        <dbReference type="PROSITE-ProRule" id="PRU01100"/>
    </source>
</evidence>
<evidence type="ECO:0000259" key="7">
    <source>
        <dbReference type="PROSITE" id="PS50022"/>
    </source>
</evidence>
<keyword evidence="10" id="KW-1185">Reference proteome</keyword>